<evidence type="ECO:0000313" key="2">
    <source>
        <dbReference type="EMBL" id="MDN3203648.1"/>
    </source>
</evidence>
<dbReference type="EMBL" id="JAUEPH010000002">
    <property type="protein sequence ID" value="MDN3203648.1"/>
    <property type="molecule type" value="Genomic_DNA"/>
</dbReference>
<dbReference type="InterPro" id="IPR024775">
    <property type="entry name" value="DinB-like"/>
</dbReference>
<comment type="caution">
    <text evidence="2">The sequence shown here is derived from an EMBL/GenBank/DDBJ whole genome shotgun (WGS) entry which is preliminary data.</text>
</comment>
<gene>
    <name evidence="2" type="ORF">QVH07_05790</name>
</gene>
<organism evidence="2 3">
    <name type="scientific">Algoriphagus sediminis</name>
    <dbReference type="NCBI Taxonomy" id="3057113"/>
    <lineage>
        <taxon>Bacteria</taxon>
        <taxon>Pseudomonadati</taxon>
        <taxon>Bacteroidota</taxon>
        <taxon>Cytophagia</taxon>
        <taxon>Cytophagales</taxon>
        <taxon>Cyclobacteriaceae</taxon>
        <taxon>Algoriphagus</taxon>
    </lineage>
</organism>
<dbReference type="Gene3D" id="1.20.120.450">
    <property type="entry name" value="dinb family like domain"/>
    <property type="match status" value="1"/>
</dbReference>
<protein>
    <submittedName>
        <fullName evidence="2">DinB family protein</fullName>
    </submittedName>
</protein>
<accession>A0ABT7YAW3</accession>
<dbReference type="Proteomes" id="UP001171916">
    <property type="component" value="Unassembled WGS sequence"/>
</dbReference>
<feature type="domain" description="DinB-like" evidence="1">
    <location>
        <begin position="38"/>
        <end position="165"/>
    </location>
</feature>
<proteinExistence type="predicted"/>
<reference evidence="2" key="1">
    <citation type="submission" date="2023-06" db="EMBL/GenBank/DDBJ databases">
        <title>Robiginitalea aurantiacus sp. nov. and Algoriphagus sediminis sp. nov., isolated from coastal sediment.</title>
        <authorList>
            <person name="Zhou Z.Y."/>
            <person name="An J."/>
            <person name="Jia Y.W."/>
            <person name="Du Z.J."/>
        </authorList>
    </citation>
    <scope>NUCLEOTIDE SEQUENCE</scope>
    <source>
        <strain evidence="2">C2-7</strain>
    </source>
</reference>
<evidence type="ECO:0000313" key="3">
    <source>
        <dbReference type="Proteomes" id="UP001171916"/>
    </source>
</evidence>
<dbReference type="InterPro" id="IPR034660">
    <property type="entry name" value="DinB/YfiT-like"/>
</dbReference>
<sequence length="171" mass="19632">MKTLDFPQEGDHPKYFDKYLNYVKGQEFLGLMNKQVKEIEKLFESKDEAWAVSGYAKGKWSPKEVLGHITDSERIFAYRALSISRGEKADLPGYDQDPYVQGAGFNSLDSKDLLSDFKINRIAILSLLRTLDEKSLRQKGKANGSDIIVNSLFWIIPAHFAHHFQVLKEKY</sequence>
<name>A0ABT7YAW3_9BACT</name>
<dbReference type="SUPFAM" id="SSF109854">
    <property type="entry name" value="DinB/YfiT-like putative metalloenzymes"/>
    <property type="match status" value="1"/>
</dbReference>
<dbReference type="RefSeq" id="WP_289999208.1">
    <property type="nucleotide sequence ID" value="NZ_JAUEPH010000002.1"/>
</dbReference>
<dbReference type="Pfam" id="PF12867">
    <property type="entry name" value="DinB_2"/>
    <property type="match status" value="1"/>
</dbReference>
<evidence type="ECO:0000259" key="1">
    <source>
        <dbReference type="Pfam" id="PF12867"/>
    </source>
</evidence>
<keyword evidence="3" id="KW-1185">Reference proteome</keyword>